<dbReference type="InterPro" id="IPR013099">
    <property type="entry name" value="K_chnl_dom"/>
</dbReference>
<dbReference type="SUPFAM" id="SSF81296">
    <property type="entry name" value="E set domains"/>
    <property type="match status" value="1"/>
</dbReference>
<dbReference type="InterPro" id="IPR013518">
    <property type="entry name" value="K_chnl_inward-rec_Kir_cyto"/>
</dbReference>
<dbReference type="Pfam" id="PF17655">
    <property type="entry name" value="IRK_C"/>
    <property type="match status" value="1"/>
</dbReference>
<evidence type="ECO:0000256" key="4">
    <source>
        <dbReference type="ARBA" id="ARBA00022692"/>
    </source>
</evidence>
<feature type="compositionally biased region" description="Basic and acidic residues" evidence="11">
    <location>
        <begin position="309"/>
        <end position="327"/>
    </location>
</feature>
<protein>
    <submittedName>
        <fullName evidence="15">Ion channel</fullName>
    </submittedName>
</protein>
<evidence type="ECO:0000256" key="8">
    <source>
        <dbReference type="ARBA" id="ARBA00023065"/>
    </source>
</evidence>
<keyword evidence="8" id="KW-0406">Ion transport</keyword>
<dbReference type="Pfam" id="PF07885">
    <property type="entry name" value="Ion_trans_2"/>
    <property type="match status" value="1"/>
</dbReference>
<evidence type="ECO:0000256" key="11">
    <source>
        <dbReference type="SAM" id="MobiDB-lite"/>
    </source>
</evidence>
<evidence type="ECO:0000256" key="7">
    <source>
        <dbReference type="ARBA" id="ARBA00022989"/>
    </source>
</evidence>
<keyword evidence="5" id="KW-0851">Voltage-gated channel</keyword>
<dbReference type="PANTHER" id="PTHR11767">
    <property type="entry name" value="INWARD RECTIFIER POTASSIUM CHANNEL"/>
    <property type="match status" value="1"/>
</dbReference>
<dbReference type="SUPFAM" id="SSF81324">
    <property type="entry name" value="Voltage-gated potassium channels"/>
    <property type="match status" value="1"/>
</dbReference>
<feature type="transmembrane region" description="Helical" evidence="12">
    <location>
        <begin position="85"/>
        <end position="106"/>
    </location>
</feature>
<evidence type="ECO:0000256" key="6">
    <source>
        <dbReference type="ARBA" id="ARBA00022958"/>
    </source>
</evidence>
<evidence type="ECO:0000259" key="14">
    <source>
        <dbReference type="Pfam" id="PF17655"/>
    </source>
</evidence>
<evidence type="ECO:0000256" key="9">
    <source>
        <dbReference type="ARBA" id="ARBA00023136"/>
    </source>
</evidence>
<keyword evidence="10" id="KW-0407">Ion channel</keyword>
<evidence type="ECO:0000313" key="15">
    <source>
        <dbReference type="EMBL" id="MEA5392161.1"/>
    </source>
</evidence>
<accession>A0ABU5RWJ4</accession>
<dbReference type="InterPro" id="IPR016449">
    <property type="entry name" value="K_chnl_inward-rec_Kir"/>
</dbReference>
<gene>
    <name evidence="15" type="ORF">VB738_12925</name>
</gene>
<proteinExistence type="predicted"/>
<dbReference type="RefSeq" id="WP_323306126.1">
    <property type="nucleotide sequence ID" value="NZ_JAYGHX010000008.1"/>
</dbReference>
<dbReference type="Gene3D" id="2.60.40.1400">
    <property type="entry name" value="G protein-activated inward rectifier potassium channel 1"/>
    <property type="match status" value="1"/>
</dbReference>
<comment type="subcellular location">
    <subcellularLocation>
        <location evidence="1">Membrane</location>
        <topology evidence="1">Multi-pass membrane protein</topology>
    </subcellularLocation>
</comment>
<dbReference type="PANTHER" id="PTHR11767:SF102">
    <property type="entry name" value="INWARDLY RECTIFYING POTASSIUM CHANNEL 1, ISOFORM F"/>
    <property type="match status" value="1"/>
</dbReference>
<evidence type="ECO:0000259" key="13">
    <source>
        <dbReference type="Pfam" id="PF07885"/>
    </source>
</evidence>
<dbReference type="Gene3D" id="1.10.287.70">
    <property type="match status" value="1"/>
</dbReference>
<evidence type="ECO:0000256" key="12">
    <source>
        <dbReference type="SAM" id="Phobius"/>
    </source>
</evidence>
<keyword evidence="3" id="KW-0633">Potassium transport</keyword>
<evidence type="ECO:0000256" key="2">
    <source>
        <dbReference type="ARBA" id="ARBA00022448"/>
    </source>
</evidence>
<feature type="transmembrane region" description="Helical" evidence="12">
    <location>
        <begin position="112"/>
        <end position="137"/>
    </location>
</feature>
<feature type="domain" description="Potassium channel" evidence="13">
    <location>
        <begin position="65"/>
        <end position="137"/>
    </location>
</feature>
<feature type="transmembrane region" description="Helical" evidence="12">
    <location>
        <begin position="50"/>
        <end position="73"/>
    </location>
</feature>
<evidence type="ECO:0000313" key="16">
    <source>
        <dbReference type="Proteomes" id="UP001304461"/>
    </source>
</evidence>
<keyword evidence="9 12" id="KW-0472">Membrane</keyword>
<keyword evidence="7 12" id="KW-1133">Transmembrane helix</keyword>
<keyword evidence="2" id="KW-0813">Transport</keyword>
<dbReference type="Proteomes" id="UP001304461">
    <property type="component" value="Unassembled WGS sequence"/>
</dbReference>
<dbReference type="InterPro" id="IPR014756">
    <property type="entry name" value="Ig_E-set"/>
</dbReference>
<reference evidence="15 16" key="1">
    <citation type="submission" date="2023-12" db="EMBL/GenBank/DDBJ databases">
        <title>Baltic Sea Cyanobacteria.</title>
        <authorList>
            <person name="Delbaje E."/>
            <person name="Fewer D.P."/>
            <person name="Shishido T.K."/>
        </authorList>
    </citation>
    <scope>NUCLEOTIDE SEQUENCE [LARGE SCALE GENOMIC DNA]</scope>
    <source>
        <strain evidence="15 16">UHCC 0139</strain>
    </source>
</reference>
<comment type="caution">
    <text evidence="15">The sequence shown here is derived from an EMBL/GenBank/DDBJ whole genome shotgun (WGS) entry which is preliminary data.</text>
</comment>
<feature type="domain" description="Inward rectifier potassium channel C-terminal" evidence="14">
    <location>
        <begin position="146"/>
        <end position="298"/>
    </location>
</feature>
<dbReference type="EMBL" id="JAYGHX010000008">
    <property type="protein sequence ID" value="MEA5392161.1"/>
    <property type="molecule type" value="Genomic_DNA"/>
</dbReference>
<feature type="region of interest" description="Disordered" evidence="11">
    <location>
        <begin position="298"/>
        <end position="327"/>
    </location>
</feature>
<evidence type="ECO:0000256" key="3">
    <source>
        <dbReference type="ARBA" id="ARBA00022538"/>
    </source>
</evidence>
<dbReference type="InterPro" id="IPR041647">
    <property type="entry name" value="IRK_C"/>
</dbReference>
<keyword evidence="4 12" id="KW-0812">Transmembrane</keyword>
<organism evidence="15 16">
    <name type="scientific">Cyanobium gracile UHCC 0139</name>
    <dbReference type="NCBI Taxonomy" id="3110308"/>
    <lineage>
        <taxon>Bacteria</taxon>
        <taxon>Bacillati</taxon>
        <taxon>Cyanobacteriota</taxon>
        <taxon>Cyanophyceae</taxon>
        <taxon>Synechococcales</taxon>
        <taxon>Prochlorococcaceae</taxon>
        <taxon>Cyanobium</taxon>
    </lineage>
</organism>
<keyword evidence="16" id="KW-1185">Reference proteome</keyword>
<name>A0ABU5RWJ4_9CYAN</name>
<evidence type="ECO:0000256" key="5">
    <source>
        <dbReference type="ARBA" id="ARBA00022882"/>
    </source>
</evidence>
<evidence type="ECO:0000256" key="1">
    <source>
        <dbReference type="ARBA" id="ARBA00004141"/>
    </source>
</evidence>
<keyword evidence="6" id="KW-0630">Potassium</keyword>
<sequence>MGPSVERRQRIRSVRLSRRGGVLDAEELKGWHRHWREPYRFMLAIPWPGFLLSIAASYLLLNLAFTLLYALDLDGIGGAPGGQRLSVLDAFFFSVQTLGSIGYGVLHPTSLWVNLVVTVEAFFGLLFIAVTTGLAFARFSRSRARLRFSRVATIEPWQGHPTLTFRVANVRQNSLVDGRIRASLATNEESGGRRMRRLVPLPLVRDQSISFQLMWTVMHRVDQLSPLFGLSREELERRQAEILVAFQGLDEILLAPVHFRCSYGAADLRLGEQFRDMVQIDGPDSVFLDFSCFDATDPLDPALPPETPGHGEAESRSPDPPAPHRWD</sequence>
<evidence type="ECO:0000256" key="10">
    <source>
        <dbReference type="ARBA" id="ARBA00023303"/>
    </source>
</evidence>